<feature type="compositionally biased region" description="Basic and acidic residues" evidence="1">
    <location>
        <begin position="34"/>
        <end position="51"/>
    </location>
</feature>
<accession>A0A915BEA8</accession>
<feature type="compositionally biased region" description="Polar residues" evidence="1">
    <location>
        <begin position="52"/>
        <end position="64"/>
    </location>
</feature>
<dbReference type="WBParaSite" id="PgR036_g085_t05">
    <property type="protein sequence ID" value="PgR036_g085_t05"/>
    <property type="gene ID" value="PgR036_g085"/>
</dbReference>
<reference evidence="3" key="1">
    <citation type="submission" date="2022-11" db="UniProtKB">
        <authorList>
            <consortium name="WormBaseParasite"/>
        </authorList>
    </citation>
    <scope>IDENTIFICATION</scope>
</reference>
<feature type="compositionally biased region" description="Gly residues" evidence="1">
    <location>
        <begin position="1"/>
        <end position="10"/>
    </location>
</feature>
<dbReference type="AlphaFoldDB" id="A0A915BEA8"/>
<dbReference type="Proteomes" id="UP000887569">
    <property type="component" value="Unplaced"/>
</dbReference>
<evidence type="ECO:0000313" key="3">
    <source>
        <dbReference type="WBParaSite" id="PgR036_g085_t05"/>
    </source>
</evidence>
<keyword evidence="2" id="KW-1185">Reference proteome</keyword>
<sequence length="82" mass="9126">GRSLRGGYGGHSLWSSQQRGRGRGRGRGTPRSEFALHDDRSEPKSKPERRITTPTDASHTAVSVANDTLLDVQTDIQMHWNK</sequence>
<name>A0A915BEA8_PARUN</name>
<organism evidence="2 3">
    <name type="scientific">Parascaris univalens</name>
    <name type="common">Nematode worm</name>
    <dbReference type="NCBI Taxonomy" id="6257"/>
    <lineage>
        <taxon>Eukaryota</taxon>
        <taxon>Metazoa</taxon>
        <taxon>Ecdysozoa</taxon>
        <taxon>Nematoda</taxon>
        <taxon>Chromadorea</taxon>
        <taxon>Rhabditida</taxon>
        <taxon>Spirurina</taxon>
        <taxon>Ascaridomorpha</taxon>
        <taxon>Ascaridoidea</taxon>
        <taxon>Ascarididae</taxon>
        <taxon>Parascaris</taxon>
    </lineage>
</organism>
<protein>
    <submittedName>
        <fullName evidence="3">Uncharacterized protein</fullName>
    </submittedName>
</protein>
<evidence type="ECO:0000256" key="1">
    <source>
        <dbReference type="SAM" id="MobiDB-lite"/>
    </source>
</evidence>
<evidence type="ECO:0000313" key="2">
    <source>
        <dbReference type="Proteomes" id="UP000887569"/>
    </source>
</evidence>
<feature type="region of interest" description="Disordered" evidence="1">
    <location>
        <begin position="1"/>
        <end position="64"/>
    </location>
</feature>
<proteinExistence type="predicted"/>